<feature type="domain" description="Protein zer-1 homolog-like C-terminal" evidence="3">
    <location>
        <begin position="42"/>
        <end position="397"/>
    </location>
</feature>
<evidence type="ECO:0000313" key="4">
    <source>
        <dbReference type="EMBL" id="KAF7638090.1"/>
    </source>
</evidence>
<name>A0A8S9ZXX4_9BILA</name>
<evidence type="ECO:0000256" key="2">
    <source>
        <dbReference type="ARBA" id="ARBA00022786"/>
    </source>
</evidence>
<gene>
    <name evidence="4" type="ORF">Mgra_00002542</name>
</gene>
<dbReference type="SUPFAM" id="SSF48371">
    <property type="entry name" value="ARM repeat"/>
    <property type="match status" value="1"/>
</dbReference>
<accession>A0A8S9ZXX4</accession>
<keyword evidence="5" id="KW-1185">Reference proteome</keyword>
<evidence type="ECO:0000313" key="5">
    <source>
        <dbReference type="Proteomes" id="UP000605970"/>
    </source>
</evidence>
<dbReference type="InterPro" id="IPR051341">
    <property type="entry name" value="Zyg-11_UBL_adapter"/>
</dbReference>
<dbReference type="AlphaFoldDB" id="A0A8S9ZXX4"/>
<dbReference type="InterPro" id="IPR000225">
    <property type="entry name" value="Armadillo"/>
</dbReference>
<dbReference type="Proteomes" id="UP000605970">
    <property type="component" value="Unassembled WGS sequence"/>
</dbReference>
<evidence type="ECO:0000259" key="3">
    <source>
        <dbReference type="Pfam" id="PF22964"/>
    </source>
</evidence>
<dbReference type="Pfam" id="PF22964">
    <property type="entry name" value="ZER1-like_2nd"/>
    <property type="match status" value="1"/>
</dbReference>
<sequence>MEMYLERPKTMHPVLNESYQLYRFGTDLLRYVDALHLVLRALKMHLGNKDLQIAGSASMFYIIRHVKMNRDTKRHVILALLDGMESHLEEQVMVRNCCLSLCQFDIPQEILFNYGRVANLLVKVLETHNADALTQRIVVFLLNSMACHVEGEQKTEVGEIGAIEIILKQIERKLNANQCDDVMEVGWSFLWNITDETPSNCERFLRASGLQLFNKCFLHFGPSHAELVRNMMGLIGNIAEVYELRIQLMKNTYLDIFCQLLDNLTESIEISYNSAGVLAHLVSDGDARWDISGVKISRSDVNRKIVEATDKWDLQARRFINYRSFKPIIRLLPQWHSEGAQQWAVWALANLTTTDSNKYCRFVIDEGGLKLLETLAVDNRSTEGIKKLAKIVLKNIDNWYAFF</sequence>
<dbReference type="InterPro" id="IPR055142">
    <property type="entry name" value="ZER1-like_C"/>
</dbReference>
<dbReference type="PANTHER" id="PTHR12904">
    <property type="match status" value="1"/>
</dbReference>
<dbReference type="OrthoDB" id="5783533at2759"/>
<dbReference type="SMART" id="SM00185">
    <property type="entry name" value="ARM"/>
    <property type="match status" value="4"/>
</dbReference>
<dbReference type="EMBL" id="JABEBT010000015">
    <property type="protein sequence ID" value="KAF7638090.1"/>
    <property type="molecule type" value="Genomic_DNA"/>
</dbReference>
<dbReference type="PANTHER" id="PTHR12904:SF23">
    <property type="entry name" value="PROTEIN ZER-1 HOMOLOG"/>
    <property type="match status" value="1"/>
</dbReference>
<dbReference type="InterPro" id="IPR011989">
    <property type="entry name" value="ARM-like"/>
</dbReference>
<dbReference type="Gene3D" id="1.25.10.10">
    <property type="entry name" value="Leucine-rich Repeat Variant"/>
    <property type="match status" value="1"/>
</dbReference>
<comment type="caution">
    <text evidence="4">The sequence shown here is derived from an EMBL/GenBank/DDBJ whole genome shotgun (WGS) entry which is preliminary data.</text>
</comment>
<reference evidence="4" key="1">
    <citation type="journal article" date="2020" name="Ecol. Evol.">
        <title>Genome structure and content of the rice root-knot nematode (Meloidogyne graminicola).</title>
        <authorList>
            <person name="Phan N.T."/>
            <person name="Danchin E.G.J."/>
            <person name="Klopp C."/>
            <person name="Perfus-Barbeoch L."/>
            <person name="Kozlowski D.K."/>
            <person name="Koutsovoulos G.D."/>
            <person name="Lopez-Roques C."/>
            <person name="Bouchez O."/>
            <person name="Zahm M."/>
            <person name="Besnard G."/>
            <person name="Bellafiore S."/>
        </authorList>
    </citation>
    <scope>NUCLEOTIDE SEQUENCE</scope>
    <source>
        <strain evidence="4">VN-18</strain>
    </source>
</reference>
<dbReference type="FunFam" id="1.25.10.10:FF:000638">
    <property type="entry name" value="Zyg eleven-related protein 1"/>
    <property type="match status" value="1"/>
</dbReference>
<protein>
    <recommendedName>
        <fullName evidence="3">Protein zer-1 homolog-like C-terminal domain-containing protein</fullName>
    </recommendedName>
</protein>
<keyword evidence="2" id="KW-0833">Ubl conjugation pathway</keyword>
<proteinExistence type="predicted"/>
<dbReference type="GO" id="GO:0031462">
    <property type="term" value="C:Cul2-RING ubiquitin ligase complex"/>
    <property type="evidence" value="ECO:0007669"/>
    <property type="project" value="TreeGrafter"/>
</dbReference>
<evidence type="ECO:0000256" key="1">
    <source>
        <dbReference type="ARBA" id="ARBA00022614"/>
    </source>
</evidence>
<dbReference type="InterPro" id="IPR016024">
    <property type="entry name" value="ARM-type_fold"/>
</dbReference>
<organism evidence="4 5">
    <name type="scientific">Meloidogyne graminicola</name>
    <dbReference type="NCBI Taxonomy" id="189291"/>
    <lineage>
        <taxon>Eukaryota</taxon>
        <taxon>Metazoa</taxon>
        <taxon>Ecdysozoa</taxon>
        <taxon>Nematoda</taxon>
        <taxon>Chromadorea</taxon>
        <taxon>Rhabditida</taxon>
        <taxon>Tylenchina</taxon>
        <taxon>Tylenchomorpha</taxon>
        <taxon>Tylenchoidea</taxon>
        <taxon>Meloidogynidae</taxon>
        <taxon>Meloidogyninae</taxon>
        <taxon>Meloidogyne</taxon>
    </lineage>
</organism>
<keyword evidence="1" id="KW-0433">Leucine-rich repeat</keyword>